<evidence type="ECO:0000256" key="2">
    <source>
        <dbReference type="ARBA" id="ARBA00022737"/>
    </source>
</evidence>
<reference evidence="5 6" key="1">
    <citation type="submission" date="2019-05" db="EMBL/GenBank/DDBJ databases">
        <authorList>
            <person name="Chen C."/>
        </authorList>
    </citation>
    <scope>NUCLEOTIDE SEQUENCE [LARGE SCALE GENOMIC DNA]</scope>
    <source>
        <strain evidence="5 6">HB172198</strain>
    </source>
</reference>
<dbReference type="InterPro" id="IPR011050">
    <property type="entry name" value="Pectin_lyase_fold/virulence"/>
</dbReference>
<sequence>MQFLRPGTVLRAFLLFTVMAAVLLPLGMSADAEESPVPLQPLLDQAQPGEILTLEPITYSGPAVIDKPLTLQGKDVKIVNETSEPALTLLSSGINLEGMNLVHLHRDPAIPAVLLQQVSESRLSGLTIKTLGAGVNLRQAKDVTLRDMTILGSQHPGSSRGNAMDLLDSSGITITGSVIQRMQDGIYVEGGSSLSLVDNEVSGSRYGFHLMFTKDLELLDNRGFGNITGAMVMSVRQASIQNNRFEKQSQNVNAQGLLLFEVYDSTIAGNIAEGNRVGFYIQGSENNRLLSNELRSNFIGIQMLSSADNVLHNNTLTANVVAAQAVDSSGNTSDGNYWDSAPTLDVDGSGFSGLPYSVNPFFLQISGPVPPFQLLFQSPGMPVLEQLFQSGAETWLRDAAPLLEPPASRNAEGEAETGVLLLSLLLLGVGSATILKFRRFST</sequence>
<dbReference type="SUPFAM" id="SSF51126">
    <property type="entry name" value="Pectin lyase-like"/>
    <property type="match status" value="1"/>
</dbReference>
<evidence type="ECO:0000313" key="6">
    <source>
        <dbReference type="Proteomes" id="UP000300879"/>
    </source>
</evidence>
<dbReference type="NCBIfam" id="TIGR03804">
    <property type="entry name" value="para_beta_helix"/>
    <property type="match status" value="2"/>
</dbReference>
<proteinExistence type="predicted"/>
<comment type="pathway">
    <text evidence="1">Protein modification; protein ubiquitination.</text>
</comment>
<dbReference type="Proteomes" id="UP000300879">
    <property type="component" value="Chromosome"/>
</dbReference>
<evidence type="ECO:0000259" key="4">
    <source>
        <dbReference type="Pfam" id="PF05048"/>
    </source>
</evidence>
<dbReference type="InterPro" id="IPR012334">
    <property type="entry name" value="Pectin_lyas_fold"/>
</dbReference>
<organism evidence="5 6">
    <name type="scientific">Paenibacillus algicola</name>
    <dbReference type="NCBI Taxonomy" id="2565926"/>
    <lineage>
        <taxon>Bacteria</taxon>
        <taxon>Bacillati</taxon>
        <taxon>Bacillota</taxon>
        <taxon>Bacilli</taxon>
        <taxon>Bacillales</taxon>
        <taxon>Paenibacillaceae</taxon>
        <taxon>Paenibacillus</taxon>
    </lineage>
</organism>
<accession>A0A4P8XQQ3</accession>
<dbReference type="SMART" id="SM00710">
    <property type="entry name" value="PbH1"/>
    <property type="match status" value="7"/>
</dbReference>
<dbReference type="KEGG" id="palo:E6C60_3970"/>
<dbReference type="Gene3D" id="2.160.20.10">
    <property type="entry name" value="Single-stranded right-handed beta-helix, Pectin lyase-like"/>
    <property type="match status" value="1"/>
</dbReference>
<dbReference type="AlphaFoldDB" id="A0A4P8XQQ3"/>
<protein>
    <submittedName>
        <fullName evidence="5">Carbohydrate-binding and sugar hydrolysis</fullName>
    </submittedName>
</protein>
<keyword evidence="6" id="KW-1185">Reference proteome</keyword>
<dbReference type="EMBL" id="CP040396">
    <property type="protein sequence ID" value="QCT04675.1"/>
    <property type="molecule type" value="Genomic_DNA"/>
</dbReference>
<evidence type="ECO:0000313" key="5">
    <source>
        <dbReference type="EMBL" id="QCT04675.1"/>
    </source>
</evidence>
<name>A0A4P8XQQ3_9BACL</name>
<dbReference type="Pfam" id="PF05048">
    <property type="entry name" value="NosD"/>
    <property type="match status" value="1"/>
</dbReference>
<keyword evidence="3" id="KW-0833">Ubl conjugation pathway</keyword>
<dbReference type="InterPro" id="IPR006626">
    <property type="entry name" value="PbH1"/>
</dbReference>
<dbReference type="RefSeq" id="WP_175415365.1">
    <property type="nucleotide sequence ID" value="NZ_CP040396.1"/>
</dbReference>
<dbReference type="InterPro" id="IPR051550">
    <property type="entry name" value="SCF-Subunits/Alg-Epimerases"/>
</dbReference>
<dbReference type="InterPro" id="IPR022441">
    <property type="entry name" value="Para_beta_helix_rpt-2"/>
</dbReference>
<evidence type="ECO:0000256" key="3">
    <source>
        <dbReference type="ARBA" id="ARBA00022786"/>
    </source>
</evidence>
<dbReference type="InterPro" id="IPR007742">
    <property type="entry name" value="NosD_dom"/>
</dbReference>
<gene>
    <name evidence="5" type="ORF">E6C60_3970</name>
</gene>
<feature type="domain" description="Periplasmic copper-binding protein NosD beta helix" evidence="4">
    <location>
        <begin position="158"/>
        <end position="341"/>
    </location>
</feature>
<evidence type="ECO:0000256" key="1">
    <source>
        <dbReference type="ARBA" id="ARBA00004906"/>
    </source>
</evidence>
<dbReference type="PANTHER" id="PTHR22990">
    <property type="entry name" value="F-BOX ONLY PROTEIN"/>
    <property type="match status" value="1"/>
</dbReference>
<keyword evidence="2" id="KW-0677">Repeat</keyword>
<dbReference type="PANTHER" id="PTHR22990:SF15">
    <property type="entry name" value="F-BOX ONLY PROTEIN 10"/>
    <property type="match status" value="1"/>
</dbReference>